<evidence type="ECO:0000256" key="1">
    <source>
        <dbReference type="ARBA" id="ARBA00023002"/>
    </source>
</evidence>
<dbReference type="InterPro" id="IPR020904">
    <property type="entry name" value="Sc_DH/Rdtase_CS"/>
</dbReference>
<feature type="signal peptide" evidence="2">
    <location>
        <begin position="1"/>
        <end position="21"/>
    </location>
</feature>
<dbReference type="PROSITE" id="PS00061">
    <property type="entry name" value="ADH_SHORT"/>
    <property type="match status" value="1"/>
</dbReference>
<dbReference type="Pfam" id="PF00106">
    <property type="entry name" value="adh_short"/>
    <property type="match status" value="1"/>
</dbReference>
<reference evidence="4" key="1">
    <citation type="submission" date="2017-02" db="UniProtKB">
        <authorList>
            <consortium name="WormBaseParasite"/>
        </authorList>
    </citation>
    <scope>IDENTIFICATION</scope>
</reference>
<dbReference type="PRINTS" id="PR00081">
    <property type="entry name" value="GDHRDH"/>
</dbReference>
<dbReference type="GO" id="GO:0016491">
    <property type="term" value="F:oxidoreductase activity"/>
    <property type="evidence" value="ECO:0007669"/>
    <property type="project" value="UniProtKB-KW"/>
</dbReference>
<dbReference type="Gene3D" id="3.40.50.720">
    <property type="entry name" value="NAD(P)-binding Rossmann-like Domain"/>
    <property type="match status" value="1"/>
</dbReference>
<sequence length="332" mass="37900">MWLLIFFILITIFIIRKILECLSISKIKGKAVVITGCDTGFGHEAAIKCAKNGMIVFAGCLLIDSFKELENKCRKFDGEIFCFLINVADDESVKKGSEIVRNIMHDKEIDGLHGLIVNAGILGDCGPFDWMSTKEYKRVFEINTFGGMRTIEYFKEDIKKGKGRIIITASICGRIAIPNIGPYTCSKYAMEAFADVLRNEMRPFGVKVICLEPGFFKTPLIKEDAVVNMLDCVYKKCDDSIKNQYGIEYFNYIVKTTKGHLYNRSSSNYKLVSDAYYHSLISYWPYPRYQIGFDSRFIYIPISYSPTEIFDMFVALYMIVTRAPKPKGFDND</sequence>
<dbReference type="GO" id="GO:0008202">
    <property type="term" value="P:steroid metabolic process"/>
    <property type="evidence" value="ECO:0007669"/>
    <property type="project" value="TreeGrafter"/>
</dbReference>
<accession>A0A0N4Z0S6</accession>
<dbReference type="STRING" id="131310.A0A0N4Z0S6"/>
<evidence type="ECO:0000313" key="3">
    <source>
        <dbReference type="Proteomes" id="UP000038045"/>
    </source>
</evidence>
<evidence type="ECO:0000313" key="4">
    <source>
        <dbReference type="WBParaSite" id="PTRK_0000030600.1"/>
    </source>
</evidence>
<dbReference type="WBParaSite" id="PTRK_0000030600.1">
    <property type="protein sequence ID" value="PTRK_0000030600.1"/>
    <property type="gene ID" value="PTRK_0000030600"/>
</dbReference>
<organism evidence="3 4">
    <name type="scientific">Parastrongyloides trichosuri</name>
    <name type="common">Possum-specific nematode worm</name>
    <dbReference type="NCBI Taxonomy" id="131310"/>
    <lineage>
        <taxon>Eukaryota</taxon>
        <taxon>Metazoa</taxon>
        <taxon>Ecdysozoa</taxon>
        <taxon>Nematoda</taxon>
        <taxon>Chromadorea</taxon>
        <taxon>Rhabditida</taxon>
        <taxon>Tylenchina</taxon>
        <taxon>Panagrolaimomorpha</taxon>
        <taxon>Strongyloidoidea</taxon>
        <taxon>Strongyloididae</taxon>
        <taxon>Parastrongyloides</taxon>
    </lineage>
</organism>
<keyword evidence="3" id="KW-1185">Reference proteome</keyword>
<dbReference type="PANTHER" id="PTHR43313:SF7">
    <property type="entry name" value="17-BETA-HYDROXYSTEROID DEHYDROGENASE TYPE 6"/>
    <property type="match status" value="1"/>
</dbReference>
<dbReference type="InterPro" id="IPR002347">
    <property type="entry name" value="SDR_fam"/>
</dbReference>
<protein>
    <submittedName>
        <fullName evidence="4">Estradiol 17-beta-dehydrogenase 2</fullName>
    </submittedName>
</protein>
<dbReference type="AlphaFoldDB" id="A0A0N4Z0S6"/>
<name>A0A0N4Z0S6_PARTI</name>
<dbReference type="PANTHER" id="PTHR43313">
    <property type="entry name" value="SHORT-CHAIN DEHYDROGENASE/REDUCTASE FAMILY 9C"/>
    <property type="match status" value="1"/>
</dbReference>
<feature type="chain" id="PRO_5005890924" evidence="2">
    <location>
        <begin position="22"/>
        <end position="332"/>
    </location>
</feature>
<dbReference type="InterPro" id="IPR036291">
    <property type="entry name" value="NAD(P)-bd_dom_sf"/>
</dbReference>
<evidence type="ECO:0000256" key="2">
    <source>
        <dbReference type="SAM" id="SignalP"/>
    </source>
</evidence>
<keyword evidence="2" id="KW-0732">Signal</keyword>
<dbReference type="SUPFAM" id="SSF51735">
    <property type="entry name" value="NAD(P)-binding Rossmann-fold domains"/>
    <property type="match status" value="1"/>
</dbReference>
<keyword evidence="1" id="KW-0560">Oxidoreductase</keyword>
<proteinExistence type="predicted"/>
<dbReference type="Proteomes" id="UP000038045">
    <property type="component" value="Unplaced"/>
</dbReference>